<reference evidence="1 2" key="1">
    <citation type="submission" date="2019-10" db="EMBL/GenBank/DDBJ databases">
        <title>Taxonomy of Antarctic Massilia spp.: description of Massilia rubra sp. nov., Massilia aquatica sp. nov., Massilia mucilaginosa sp. nov., Massilia frigida sp. nov. isolated from streams, lakes and regoliths.</title>
        <authorList>
            <person name="Holochova P."/>
            <person name="Sedlacek I."/>
            <person name="Kralova S."/>
            <person name="Maslanova I."/>
            <person name="Busse H.-J."/>
            <person name="Stankova E."/>
            <person name="Vrbovska V."/>
            <person name="Kovarovic V."/>
            <person name="Bartak M."/>
            <person name="Svec P."/>
            <person name="Pantucek R."/>
        </authorList>
    </citation>
    <scope>NUCLEOTIDE SEQUENCE [LARGE SCALE GENOMIC DNA]</scope>
    <source>
        <strain evidence="1 2">CCM 8694</strain>
    </source>
</reference>
<organism evidence="1 2">
    <name type="scientific">Massilia genomosp. 1</name>
    <dbReference type="NCBI Taxonomy" id="2609280"/>
    <lineage>
        <taxon>Bacteria</taxon>
        <taxon>Pseudomonadati</taxon>
        <taxon>Pseudomonadota</taxon>
        <taxon>Betaproteobacteria</taxon>
        <taxon>Burkholderiales</taxon>
        <taxon>Oxalobacteraceae</taxon>
        <taxon>Telluria group</taxon>
        <taxon>Massilia</taxon>
    </lineage>
</organism>
<sequence length="200" mass="22085">MMVPAPYHGLWRREGIWRTDGSSDTSTLVLWFQSARWHIDSRGFAGNTVVDGARCEWRPEIASPALGPGVDAGIMRFTDADTVEETGIDGSYRELWRRIDAGPVRALRLEDDRGAQAWLMTGMDWLALAHGSPDARRQGAHASEFVFARGAGDAWVVAAANLAQHAGRTIAWPARSWRTGEQVVLPLAAARPWRISQLEP</sequence>
<keyword evidence="2" id="KW-1185">Reference proteome</keyword>
<gene>
    <name evidence="1" type="ORF">F1735_01045</name>
</gene>
<accession>A0ABX0MDS1</accession>
<comment type="caution">
    <text evidence="1">The sequence shown here is derived from an EMBL/GenBank/DDBJ whole genome shotgun (WGS) entry which is preliminary data.</text>
</comment>
<dbReference type="RefSeq" id="WP_167235188.1">
    <property type="nucleotide sequence ID" value="NZ_WHJF01000002.1"/>
</dbReference>
<name>A0ABX0MDS1_9BURK</name>
<proteinExistence type="predicted"/>
<protein>
    <recommendedName>
        <fullName evidence="3">Lipocalin-like domain-containing protein</fullName>
    </recommendedName>
</protein>
<dbReference type="EMBL" id="WHJF01000002">
    <property type="protein sequence ID" value="NHZ60908.1"/>
    <property type="molecule type" value="Genomic_DNA"/>
</dbReference>
<dbReference type="Proteomes" id="UP000610594">
    <property type="component" value="Unassembled WGS sequence"/>
</dbReference>
<evidence type="ECO:0000313" key="2">
    <source>
        <dbReference type="Proteomes" id="UP000610594"/>
    </source>
</evidence>
<evidence type="ECO:0000313" key="1">
    <source>
        <dbReference type="EMBL" id="NHZ60908.1"/>
    </source>
</evidence>
<evidence type="ECO:0008006" key="3">
    <source>
        <dbReference type="Google" id="ProtNLM"/>
    </source>
</evidence>
<dbReference type="CDD" id="cd11691">
    <property type="entry name" value="HRI1_like"/>
    <property type="match status" value="1"/>
</dbReference>